<reference evidence="2" key="1">
    <citation type="journal article" date="2014" name="Front. Microbiol.">
        <title>High frequency of phylogenetically diverse reductive dehalogenase-homologous genes in deep subseafloor sedimentary metagenomes.</title>
        <authorList>
            <person name="Kawai M."/>
            <person name="Futagami T."/>
            <person name="Toyoda A."/>
            <person name="Takaki Y."/>
            <person name="Nishi S."/>
            <person name="Hori S."/>
            <person name="Arai W."/>
            <person name="Tsubouchi T."/>
            <person name="Morono Y."/>
            <person name="Uchiyama I."/>
            <person name="Ito T."/>
            <person name="Fujiyama A."/>
            <person name="Inagaki F."/>
            <person name="Takami H."/>
        </authorList>
    </citation>
    <scope>NUCLEOTIDE SEQUENCE</scope>
    <source>
        <strain evidence="2">Expedition CK06-06</strain>
    </source>
</reference>
<dbReference type="GO" id="GO:1904680">
    <property type="term" value="F:peptide transmembrane transporter activity"/>
    <property type="evidence" value="ECO:0007669"/>
    <property type="project" value="TreeGrafter"/>
</dbReference>
<comment type="caution">
    <text evidence="2">The sequence shown here is derived from an EMBL/GenBank/DDBJ whole genome shotgun (WGS) entry which is preliminary data.</text>
</comment>
<proteinExistence type="predicted"/>
<gene>
    <name evidence="2" type="ORF">S03H2_34542</name>
</gene>
<name>X1HHP5_9ZZZZ</name>
<accession>X1HHP5</accession>
<dbReference type="InterPro" id="IPR000914">
    <property type="entry name" value="SBP_5_dom"/>
</dbReference>
<evidence type="ECO:0000313" key="2">
    <source>
        <dbReference type="EMBL" id="GAH56565.1"/>
    </source>
</evidence>
<dbReference type="SUPFAM" id="SSF53850">
    <property type="entry name" value="Periplasmic binding protein-like II"/>
    <property type="match status" value="1"/>
</dbReference>
<dbReference type="GO" id="GO:0015833">
    <property type="term" value="P:peptide transport"/>
    <property type="evidence" value="ECO:0007669"/>
    <property type="project" value="TreeGrafter"/>
</dbReference>
<dbReference type="EMBL" id="BARU01021087">
    <property type="protein sequence ID" value="GAH56565.1"/>
    <property type="molecule type" value="Genomic_DNA"/>
</dbReference>
<dbReference type="AlphaFoldDB" id="X1HHP5"/>
<dbReference type="PANTHER" id="PTHR30290">
    <property type="entry name" value="PERIPLASMIC BINDING COMPONENT OF ABC TRANSPORTER"/>
    <property type="match status" value="1"/>
</dbReference>
<evidence type="ECO:0000259" key="1">
    <source>
        <dbReference type="Pfam" id="PF00496"/>
    </source>
</evidence>
<organism evidence="2">
    <name type="scientific">marine sediment metagenome</name>
    <dbReference type="NCBI Taxonomy" id="412755"/>
    <lineage>
        <taxon>unclassified sequences</taxon>
        <taxon>metagenomes</taxon>
        <taxon>ecological metagenomes</taxon>
    </lineage>
</organism>
<sequence>DNPDGLFYDKRLRMAMEYAIDKEKISSSLGKGYTHPVYEVIHSGPGHPSVPNRTYNPEKARELLAEAGYPDGFQTKLIIGQQEDRTLSQAVQDYLSKVGIMVEIEPLARATFTQYRFMGGRGDAIMSEPQGGGMDPLYDTNWYWGTNSGFAVETARPPGFEEMLQEALVTKDKDKLTEILIKMETLAYSEAINVPLWNAPWLFVYNEGVLKDARILIHGEDRYDFSKAWLTKLD</sequence>
<feature type="non-terminal residue" evidence="2">
    <location>
        <position position="1"/>
    </location>
</feature>
<protein>
    <recommendedName>
        <fullName evidence="1">Solute-binding protein family 5 domain-containing protein</fullName>
    </recommendedName>
</protein>
<dbReference type="Gene3D" id="3.10.105.10">
    <property type="entry name" value="Dipeptide-binding Protein, Domain 3"/>
    <property type="match status" value="1"/>
</dbReference>
<dbReference type="InterPro" id="IPR039424">
    <property type="entry name" value="SBP_5"/>
</dbReference>
<dbReference type="Pfam" id="PF00496">
    <property type="entry name" value="SBP_bac_5"/>
    <property type="match status" value="1"/>
</dbReference>
<feature type="domain" description="Solute-binding protein family 5" evidence="1">
    <location>
        <begin position="6"/>
        <end position="148"/>
    </location>
</feature>